<dbReference type="KEGG" id="oxy:HCG48_16400"/>
<protein>
    <submittedName>
        <fullName evidence="1">Uncharacterized protein</fullName>
    </submittedName>
</protein>
<proteinExistence type="predicted"/>
<organism evidence="1 2">
    <name type="scientific">Oxynema aestuarii AP17</name>
    <dbReference type="NCBI Taxonomy" id="2064643"/>
    <lineage>
        <taxon>Bacteria</taxon>
        <taxon>Bacillati</taxon>
        <taxon>Cyanobacteriota</taxon>
        <taxon>Cyanophyceae</taxon>
        <taxon>Oscillatoriophycideae</taxon>
        <taxon>Oscillatoriales</taxon>
        <taxon>Oscillatoriaceae</taxon>
        <taxon>Oxynema</taxon>
        <taxon>Oxynema aestuarii</taxon>
    </lineage>
</organism>
<name>A0A6H1U0J8_9CYAN</name>
<dbReference type="Proteomes" id="UP000500857">
    <property type="component" value="Chromosome"/>
</dbReference>
<sequence length="187" mass="21400">MLQAVHCLLGREYSLATSRRLELSLDNRVVQTTFIKLISIALLLGIAMPKEQSPEARLNAIFQEQQRLVHQLKDATPARKYQIQAEIVSLSEEQAELLQEAGAVNCFIFTSSSKGGTGWIEEERNFDGSVRQYRYGYYHEGKSRRRYLPKRLVPEVQRMISARATPMAILEFLDRAKKQQVVSSARK</sequence>
<dbReference type="RefSeq" id="WP_168570117.1">
    <property type="nucleotide sequence ID" value="NZ_CP051167.1"/>
</dbReference>
<gene>
    <name evidence="1" type="ORF">HCG48_16400</name>
</gene>
<dbReference type="AlphaFoldDB" id="A0A6H1U0J8"/>
<dbReference type="EMBL" id="CP051167">
    <property type="protein sequence ID" value="QIZ71966.1"/>
    <property type="molecule type" value="Genomic_DNA"/>
</dbReference>
<evidence type="ECO:0000313" key="2">
    <source>
        <dbReference type="Proteomes" id="UP000500857"/>
    </source>
</evidence>
<reference evidence="1 2" key="1">
    <citation type="submission" date="2020-04" db="EMBL/GenBank/DDBJ databases">
        <authorList>
            <person name="Basu S."/>
            <person name="Maruthanayagam V."/>
            <person name="Chakraborty S."/>
            <person name="Pramanik A."/>
            <person name="Mukherjee J."/>
            <person name="Brink B."/>
        </authorList>
    </citation>
    <scope>NUCLEOTIDE SEQUENCE [LARGE SCALE GENOMIC DNA]</scope>
    <source>
        <strain evidence="1 2">AP17</strain>
    </source>
</reference>
<accession>A0A6H1U0J8</accession>
<evidence type="ECO:0000313" key="1">
    <source>
        <dbReference type="EMBL" id="QIZ71966.1"/>
    </source>
</evidence>
<keyword evidence="2" id="KW-1185">Reference proteome</keyword>